<comment type="caution">
    <text evidence="2">The sequence shown here is derived from an EMBL/GenBank/DDBJ whole genome shotgun (WGS) entry which is preliminary data.</text>
</comment>
<dbReference type="Proteomes" id="UP001565242">
    <property type="component" value="Unassembled WGS sequence"/>
</dbReference>
<evidence type="ECO:0000313" key="2">
    <source>
        <dbReference type="EMBL" id="MEY8537782.1"/>
    </source>
</evidence>
<name>A0ABV4D7Q1_9LACT</name>
<gene>
    <name evidence="2" type="ORF">AALM99_04915</name>
</gene>
<dbReference type="EMBL" id="JBCLSQ010000009">
    <property type="protein sequence ID" value="MEY8537782.1"/>
    <property type="molecule type" value="Genomic_DNA"/>
</dbReference>
<organism evidence="2 3">
    <name type="scientific">Lactococcus muris</name>
    <dbReference type="NCBI Taxonomy" id="2941330"/>
    <lineage>
        <taxon>Bacteria</taxon>
        <taxon>Bacillati</taxon>
        <taxon>Bacillota</taxon>
        <taxon>Bacilli</taxon>
        <taxon>Lactobacillales</taxon>
        <taxon>Streptococcaceae</taxon>
        <taxon>Lactococcus</taxon>
    </lineage>
</organism>
<feature type="chain" id="PRO_5045808049" description="Secreted protein" evidence="1">
    <location>
        <begin position="23"/>
        <end position="186"/>
    </location>
</feature>
<evidence type="ECO:0000256" key="1">
    <source>
        <dbReference type="SAM" id="SignalP"/>
    </source>
</evidence>
<sequence length="186" mass="20484">MEKKKGIILAVATVTFSTIGFANLTVTKTSADEVKSSQTSSVQDLGQFDKFIEVYNNKFIVKDSDGKIPNTTLSEINKVVSDTNKYIQDNNLTINPSTKMALQCVCFGNTNSLARSYGKNGPLAIRWNSVRVGLDKGLTNDILHGGVAGAAVVIVTVIVDRHLDTKSGWWFDYNVYLRRVTNFGRQ</sequence>
<protein>
    <recommendedName>
        <fullName evidence="4">Secreted protein</fullName>
    </recommendedName>
</protein>
<keyword evidence="1" id="KW-0732">Signal</keyword>
<proteinExistence type="predicted"/>
<reference evidence="2 3" key="1">
    <citation type="submission" date="2024-03" db="EMBL/GenBank/DDBJ databases">
        <title>Mouse gut bacterial collection (mGBC) of GemPharmatech.</title>
        <authorList>
            <person name="He Y."/>
            <person name="Dong L."/>
            <person name="Wu D."/>
            <person name="Gao X."/>
            <person name="Lin Z."/>
        </authorList>
    </citation>
    <scope>NUCLEOTIDE SEQUENCE [LARGE SCALE GENOMIC DNA]</scope>
    <source>
        <strain evidence="2 3">20-218</strain>
    </source>
</reference>
<accession>A0ABV4D7Q1</accession>
<keyword evidence="3" id="KW-1185">Reference proteome</keyword>
<feature type="signal peptide" evidence="1">
    <location>
        <begin position="1"/>
        <end position="22"/>
    </location>
</feature>
<evidence type="ECO:0008006" key="4">
    <source>
        <dbReference type="Google" id="ProtNLM"/>
    </source>
</evidence>
<evidence type="ECO:0000313" key="3">
    <source>
        <dbReference type="Proteomes" id="UP001565242"/>
    </source>
</evidence>
<dbReference type="RefSeq" id="WP_369918061.1">
    <property type="nucleotide sequence ID" value="NZ_JBCLSQ010000009.1"/>
</dbReference>